<evidence type="ECO:0000256" key="2">
    <source>
        <dbReference type="SAM" id="Phobius"/>
    </source>
</evidence>
<protein>
    <submittedName>
        <fullName evidence="3">Uncharacterized protein</fullName>
    </submittedName>
</protein>
<evidence type="ECO:0000313" key="3">
    <source>
        <dbReference type="EMBL" id="RMZ94719.1"/>
    </source>
</evidence>
<name>A0A3M7P6Y5_BRAPC</name>
<feature type="region of interest" description="Disordered" evidence="1">
    <location>
        <begin position="149"/>
        <end position="240"/>
    </location>
</feature>
<feature type="compositionally biased region" description="Basic and acidic residues" evidence="1">
    <location>
        <begin position="152"/>
        <end position="167"/>
    </location>
</feature>
<keyword evidence="4" id="KW-1185">Reference proteome</keyword>
<keyword evidence="2" id="KW-0472">Membrane</keyword>
<feature type="compositionally biased region" description="Basic and acidic residues" evidence="1">
    <location>
        <begin position="177"/>
        <end position="240"/>
    </location>
</feature>
<reference evidence="3 4" key="1">
    <citation type="journal article" date="2018" name="Sci. Rep.">
        <title>Genomic signatures of local adaptation to the degree of environmental predictability in rotifers.</title>
        <authorList>
            <person name="Franch-Gras L."/>
            <person name="Hahn C."/>
            <person name="Garcia-Roger E.M."/>
            <person name="Carmona M.J."/>
            <person name="Serra M."/>
            <person name="Gomez A."/>
        </authorList>
    </citation>
    <scope>NUCLEOTIDE SEQUENCE [LARGE SCALE GENOMIC DNA]</scope>
    <source>
        <strain evidence="3">HYR1</strain>
    </source>
</reference>
<sequence length="288" mass="34020">MEADIFHKRDVMIFAFSLIYQIKMVVDKSRLPLTGLDFYTPPEPLNRSPIYSSGSNKQPDYNYPLSDAGNFKSASLSSFLEGKSRFNHQETKSLPIFSNNLIRKDMMRPIHYKNKNPLNSGLKDKTEYPMKLPDFEDEQLNKSVSIEYDQEETLREPQNIEKEKNGLKNDSAFSMIEMEKCSPAKSIEKSKKENEQLKKKNEEKNKKRENENENEKKKDKQEEKEKKENEEAKNTKNSKNKEKSRNFHVYVFLCWFLLDYMIDLLFIDCLTPLKLTKIMCKNRCDQFM</sequence>
<keyword evidence="2" id="KW-1133">Transmembrane helix</keyword>
<evidence type="ECO:0000313" key="4">
    <source>
        <dbReference type="Proteomes" id="UP000276133"/>
    </source>
</evidence>
<comment type="caution">
    <text evidence="3">The sequence shown here is derived from an EMBL/GenBank/DDBJ whole genome shotgun (WGS) entry which is preliminary data.</text>
</comment>
<keyword evidence="2" id="KW-0812">Transmembrane</keyword>
<dbReference type="EMBL" id="REGN01012852">
    <property type="protein sequence ID" value="RMZ94719.1"/>
    <property type="molecule type" value="Genomic_DNA"/>
</dbReference>
<proteinExistence type="predicted"/>
<evidence type="ECO:0000256" key="1">
    <source>
        <dbReference type="SAM" id="MobiDB-lite"/>
    </source>
</evidence>
<dbReference type="Proteomes" id="UP000276133">
    <property type="component" value="Unassembled WGS sequence"/>
</dbReference>
<organism evidence="3 4">
    <name type="scientific">Brachionus plicatilis</name>
    <name type="common">Marine rotifer</name>
    <name type="synonym">Brachionus muelleri</name>
    <dbReference type="NCBI Taxonomy" id="10195"/>
    <lineage>
        <taxon>Eukaryota</taxon>
        <taxon>Metazoa</taxon>
        <taxon>Spiralia</taxon>
        <taxon>Gnathifera</taxon>
        <taxon>Rotifera</taxon>
        <taxon>Eurotatoria</taxon>
        <taxon>Monogononta</taxon>
        <taxon>Pseudotrocha</taxon>
        <taxon>Ploima</taxon>
        <taxon>Brachionidae</taxon>
        <taxon>Brachionus</taxon>
    </lineage>
</organism>
<gene>
    <name evidence="3" type="ORF">BpHYR1_018401</name>
</gene>
<dbReference type="AlphaFoldDB" id="A0A3M7P6Y5"/>
<accession>A0A3M7P6Y5</accession>
<feature type="transmembrane region" description="Helical" evidence="2">
    <location>
        <begin position="247"/>
        <end position="267"/>
    </location>
</feature>